<name>A0ABS1JB48_9BACL</name>
<evidence type="ECO:0000256" key="1">
    <source>
        <dbReference type="SAM" id="MobiDB-lite"/>
    </source>
</evidence>
<sequence length="69" mass="7881">MWSVYLILFAGVGLFLFLDVLGAAMWEVFSGCRAYDMLSQVDMKKGLMARAPNSRAGERRNKERILENH</sequence>
<evidence type="ECO:0000313" key="2">
    <source>
        <dbReference type="EMBL" id="MBL0387410.1"/>
    </source>
</evidence>
<accession>A0ABS1JB48</accession>
<reference evidence="2 3" key="1">
    <citation type="submission" date="2021-01" db="EMBL/GenBank/DDBJ databases">
        <title>Tumebacillus sp. strain ITR2 16S ribosomal RNA gene Genome sequencing and assembly.</title>
        <authorList>
            <person name="Kang M."/>
        </authorList>
    </citation>
    <scope>NUCLEOTIDE SEQUENCE [LARGE SCALE GENOMIC DNA]</scope>
    <source>
        <strain evidence="2 3">ITR2</strain>
    </source>
</reference>
<dbReference type="Proteomes" id="UP000602284">
    <property type="component" value="Unassembled WGS sequence"/>
</dbReference>
<dbReference type="RefSeq" id="WP_201635367.1">
    <property type="nucleotide sequence ID" value="NZ_JAEQNB010000003.1"/>
</dbReference>
<keyword evidence="3" id="KW-1185">Reference proteome</keyword>
<organism evidence="2 3">
    <name type="scientific">Tumebacillus amylolyticus</name>
    <dbReference type="NCBI Taxonomy" id="2801339"/>
    <lineage>
        <taxon>Bacteria</taxon>
        <taxon>Bacillati</taxon>
        <taxon>Bacillota</taxon>
        <taxon>Bacilli</taxon>
        <taxon>Bacillales</taxon>
        <taxon>Alicyclobacillaceae</taxon>
        <taxon>Tumebacillus</taxon>
    </lineage>
</organism>
<dbReference type="EMBL" id="JAEQNB010000003">
    <property type="protein sequence ID" value="MBL0387410.1"/>
    <property type="molecule type" value="Genomic_DNA"/>
</dbReference>
<gene>
    <name evidence="2" type="ORF">JJB07_12175</name>
</gene>
<protein>
    <submittedName>
        <fullName evidence="2">Uncharacterized protein</fullName>
    </submittedName>
</protein>
<evidence type="ECO:0000313" key="3">
    <source>
        <dbReference type="Proteomes" id="UP000602284"/>
    </source>
</evidence>
<proteinExistence type="predicted"/>
<feature type="region of interest" description="Disordered" evidence="1">
    <location>
        <begin position="50"/>
        <end position="69"/>
    </location>
</feature>
<comment type="caution">
    <text evidence="2">The sequence shown here is derived from an EMBL/GenBank/DDBJ whole genome shotgun (WGS) entry which is preliminary data.</text>
</comment>
<feature type="compositionally biased region" description="Basic and acidic residues" evidence="1">
    <location>
        <begin position="56"/>
        <end position="69"/>
    </location>
</feature>